<keyword evidence="3" id="KW-1185">Reference proteome</keyword>
<reference evidence="2" key="2">
    <citation type="submission" date="2020-09" db="EMBL/GenBank/DDBJ databases">
        <authorList>
            <person name="Sun Q."/>
            <person name="Zhou Y."/>
        </authorList>
    </citation>
    <scope>NUCLEOTIDE SEQUENCE</scope>
    <source>
        <strain evidence="2">CGMCC 1.15958</strain>
    </source>
</reference>
<dbReference type="InterPro" id="IPR013097">
    <property type="entry name" value="Dabb"/>
</dbReference>
<reference evidence="2" key="1">
    <citation type="journal article" date="2014" name="Int. J. Syst. Evol. Microbiol.">
        <title>Complete genome sequence of Corynebacterium casei LMG S-19264T (=DSM 44701T), isolated from a smear-ripened cheese.</title>
        <authorList>
            <consortium name="US DOE Joint Genome Institute (JGI-PGF)"/>
            <person name="Walter F."/>
            <person name="Albersmeier A."/>
            <person name="Kalinowski J."/>
            <person name="Ruckert C."/>
        </authorList>
    </citation>
    <scope>NUCLEOTIDE SEQUENCE</scope>
    <source>
        <strain evidence="2">CGMCC 1.15958</strain>
    </source>
</reference>
<dbReference type="EMBL" id="BMKK01000004">
    <property type="protein sequence ID" value="GGD58017.1"/>
    <property type="molecule type" value="Genomic_DNA"/>
</dbReference>
<dbReference type="AlphaFoldDB" id="A0A916YRJ3"/>
<dbReference type="Proteomes" id="UP000609064">
    <property type="component" value="Unassembled WGS sequence"/>
</dbReference>
<dbReference type="Gene3D" id="3.30.70.100">
    <property type="match status" value="1"/>
</dbReference>
<dbReference type="PROSITE" id="PS51502">
    <property type="entry name" value="S_R_A_B_BARREL"/>
    <property type="match status" value="1"/>
</dbReference>
<dbReference type="SMART" id="SM00886">
    <property type="entry name" value="Dabb"/>
    <property type="match status" value="1"/>
</dbReference>
<protein>
    <recommendedName>
        <fullName evidence="1">Stress-response A/B barrel domain-containing protein</fullName>
    </recommendedName>
</protein>
<proteinExistence type="predicted"/>
<dbReference type="RefSeq" id="WP_188766190.1">
    <property type="nucleotide sequence ID" value="NZ_BMKK01000004.1"/>
</dbReference>
<dbReference type="InterPro" id="IPR011008">
    <property type="entry name" value="Dimeric_a/b-barrel"/>
</dbReference>
<evidence type="ECO:0000313" key="2">
    <source>
        <dbReference type="EMBL" id="GGD58017.1"/>
    </source>
</evidence>
<dbReference type="SUPFAM" id="SSF54909">
    <property type="entry name" value="Dimeric alpha+beta barrel"/>
    <property type="match status" value="1"/>
</dbReference>
<comment type="caution">
    <text evidence="2">The sequence shown here is derived from an EMBL/GenBank/DDBJ whole genome shotgun (WGS) entry which is preliminary data.</text>
</comment>
<dbReference type="Pfam" id="PF07876">
    <property type="entry name" value="Dabb"/>
    <property type="match status" value="1"/>
</dbReference>
<name>A0A916YRJ3_9BACT</name>
<evidence type="ECO:0000259" key="1">
    <source>
        <dbReference type="PROSITE" id="PS51502"/>
    </source>
</evidence>
<feature type="domain" description="Stress-response A/B barrel" evidence="1">
    <location>
        <begin position="8"/>
        <end position="103"/>
    </location>
</feature>
<evidence type="ECO:0000313" key="3">
    <source>
        <dbReference type="Proteomes" id="UP000609064"/>
    </source>
</evidence>
<gene>
    <name evidence="2" type="ORF">GCM10011514_22610</name>
</gene>
<sequence length="105" mass="12010">MANLQSGVVHTVFFWLKEKDNKEHQEALHAGLKELSKIDLIKTAYVGRPANTNREVIDSTYSFSLTFVFDNAADQDAYQVHPDHYVFINNCSSLWEKVVVYDAES</sequence>
<accession>A0A916YRJ3</accession>
<organism evidence="2 3">
    <name type="scientific">Emticicia aquatilis</name>
    <dbReference type="NCBI Taxonomy" id="1537369"/>
    <lineage>
        <taxon>Bacteria</taxon>
        <taxon>Pseudomonadati</taxon>
        <taxon>Bacteroidota</taxon>
        <taxon>Cytophagia</taxon>
        <taxon>Cytophagales</taxon>
        <taxon>Leadbetterellaceae</taxon>
        <taxon>Emticicia</taxon>
    </lineage>
</organism>